<dbReference type="AlphaFoldDB" id="A0A9P8LI75"/>
<dbReference type="Pfam" id="PF02466">
    <property type="entry name" value="Tim17"/>
    <property type="match status" value="1"/>
</dbReference>
<dbReference type="InterPro" id="IPR016098">
    <property type="entry name" value="CAP/MinC_C"/>
</dbReference>
<evidence type="ECO:0000313" key="7">
    <source>
        <dbReference type="EMBL" id="KAH0565971.1"/>
    </source>
</evidence>
<evidence type="ECO:0000256" key="4">
    <source>
        <dbReference type="ARBA" id="ARBA00023186"/>
    </source>
</evidence>
<dbReference type="InterPro" id="IPR038397">
    <property type="entry name" value="TBCC_N_sf"/>
</dbReference>
<gene>
    <name evidence="7" type="ORF">GP486_000639</name>
</gene>
<evidence type="ECO:0000256" key="2">
    <source>
        <dbReference type="ARBA" id="ARBA00008848"/>
    </source>
</evidence>
<keyword evidence="4" id="KW-0143">Chaperone</keyword>
<dbReference type="GO" id="GO:0007021">
    <property type="term" value="P:tubulin complex assembly"/>
    <property type="evidence" value="ECO:0007669"/>
    <property type="project" value="TreeGrafter"/>
</dbReference>
<dbReference type="InterPro" id="IPR006599">
    <property type="entry name" value="CARP_motif"/>
</dbReference>
<keyword evidence="8" id="KW-1185">Reference proteome</keyword>
<reference evidence="7" key="1">
    <citation type="submission" date="2021-03" db="EMBL/GenBank/DDBJ databases">
        <title>Comparative genomics and phylogenomic investigation of the class Geoglossomycetes provide insights into ecological specialization and systematics.</title>
        <authorList>
            <person name="Melie T."/>
            <person name="Pirro S."/>
            <person name="Miller A.N."/>
            <person name="Quandt A."/>
        </authorList>
    </citation>
    <scope>NUCLEOTIDE SEQUENCE</scope>
    <source>
        <strain evidence="7">CAQ_001_2017</strain>
    </source>
</reference>
<dbReference type="InterPro" id="IPR027684">
    <property type="entry name" value="TBCC"/>
</dbReference>
<dbReference type="EMBL" id="JAGHQM010000046">
    <property type="protein sequence ID" value="KAH0565971.1"/>
    <property type="molecule type" value="Genomic_DNA"/>
</dbReference>
<evidence type="ECO:0000259" key="6">
    <source>
        <dbReference type="PROSITE" id="PS51329"/>
    </source>
</evidence>
<evidence type="ECO:0000256" key="3">
    <source>
        <dbReference type="ARBA" id="ARBA00022490"/>
    </source>
</evidence>
<dbReference type="PANTHER" id="PTHR15139">
    <property type="entry name" value="TUBULIN FOLDING COFACTOR C"/>
    <property type="match status" value="1"/>
</dbReference>
<dbReference type="InterPro" id="IPR012945">
    <property type="entry name" value="Tubulin-bd_cofactor_C_dom"/>
</dbReference>
<dbReference type="SMART" id="SM00673">
    <property type="entry name" value="CARP"/>
    <property type="match status" value="1"/>
</dbReference>
<organism evidence="7 8">
    <name type="scientific">Trichoglossum hirsutum</name>
    <dbReference type="NCBI Taxonomy" id="265104"/>
    <lineage>
        <taxon>Eukaryota</taxon>
        <taxon>Fungi</taxon>
        <taxon>Dikarya</taxon>
        <taxon>Ascomycota</taxon>
        <taxon>Pezizomycotina</taxon>
        <taxon>Geoglossomycetes</taxon>
        <taxon>Geoglossales</taxon>
        <taxon>Geoglossaceae</taxon>
        <taxon>Trichoglossum</taxon>
    </lineage>
</organism>
<feature type="compositionally biased region" description="Low complexity" evidence="5">
    <location>
        <begin position="350"/>
        <end position="364"/>
    </location>
</feature>
<dbReference type="PROSITE" id="PS51329">
    <property type="entry name" value="C_CAP_COFACTOR_C"/>
    <property type="match status" value="1"/>
</dbReference>
<dbReference type="GO" id="GO:0005737">
    <property type="term" value="C:cytoplasm"/>
    <property type="evidence" value="ECO:0007669"/>
    <property type="project" value="UniProtKB-SubCell"/>
</dbReference>
<evidence type="ECO:0000256" key="5">
    <source>
        <dbReference type="SAM" id="MobiDB-lite"/>
    </source>
</evidence>
<evidence type="ECO:0000313" key="8">
    <source>
        <dbReference type="Proteomes" id="UP000750711"/>
    </source>
</evidence>
<dbReference type="Gene3D" id="1.20.58.1250">
    <property type="entry name" value="Tubulin Binding Cofactor C, N-terminal domain"/>
    <property type="match status" value="1"/>
</dbReference>
<dbReference type="InterPro" id="IPR017901">
    <property type="entry name" value="C-CAP_CF_C-like"/>
</dbReference>
<proteinExistence type="inferred from homology"/>
<comment type="subcellular location">
    <subcellularLocation>
        <location evidence="1">Cytoplasm</location>
    </subcellularLocation>
</comment>
<dbReference type="Proteomes" id="UP000750711">
    <property type="component" value="Unassembled WGS sequence"/>
</dbReference>
<name>A0A9P8LI75_9PEZI</name>
<comment type="similarity">
    <text evidence="2">Belongs to the TBCC family.</text>
</comment>
<dbReference type="Gene3D" id="2.160.20.70">
    <property type="match status" value="1"/>
</dbReference>
<keyword evidence="3" id="KW-0963">Cytoplasm</keyword>
<sequence>MAPEQADFQPKDAISAAVKATLITGSAGALVSSIQNTLTKQNVGAWGVFTRTGGTIAVFAAMGGAYEFVSTASANLREKDDSWNPTIGGFLAGSIMGLRFRTIPAVLGYGAGLAVLMGTYDYTGGKLTGYSKDPDVDEFDRKEYLRKNRRRPIQETIEELGEGIYGPGYDERRRERIRESIQIRDTHQSMAVKSGHLYKRASHHSERVSESRLGQAPAAAKCVHFEALQKQVDKIADLSLVGGERIDAAEHCLAGIARLTDEVKNASSYLPAYDQRACSEAIKALSDRFERNRADFQPKPKFAFKSTTNARKNDSMTLPNDAIKTKASDYRADPPSAEFSSIDSPARVTSPPDELSSSDSNSQSAITRVDATMVQISNNTNASIILPSSALRTAPSGSLTSLRRCVVDISACTASDVPFAGLVLKDIRDSLIVCGHVSGPAHVTKIENSVIVVACRQFRMHDCKDVDVYLLCASRPIIEDCHGIRFGPLPESYTLESEQRIENQWDRVDDFKWLKAEQSPNWSVLPPEKRITPQIWGDVVRGGPGTALYDILKDTVLARQ</sequence>
<evidence type="ECO:0000256" key="1">
    <source>
        <dbReference type="ARBA" id="ARBA00004496"/>
    </source>
</evidence>
<dbReference type="GO" id="GO:0007023">
    <property type="term" value="P:post-chaperonin tubulin folding pathway"/>
    <property type="evidence" value="ECO:0007669"/>
    <property type="project" value="InterPro"/>
</dbReference>
<accession>A0A9P8LI75</accession>
<dbReference type="PANTHER" id="PTHR15139:SF0">
    <property type="entry name" value="TUBULIN-SPECIFIC CHAPERONE C"/>
    <property type="match status" value="1"/>
</dbReference>
<protein>
    <recommendedName>
        <fullName evidence="6">C-CAP/cofactor C-like domain-containing protein</fullName>
    </recommendedName>
</protein>
<feature type="region of interest" description="Disordered" evidence="5">
    <location>
        <begin position="325"/>
        <end position="364"/>
    </location>
</feature>
<dbReference type="Pfam" id="PF07986">
    <property type="entry name" value="TBCC"/>
    <property type="match status" value="1"/>
</dbReference>
<comment type="caution">
    <text evidence="7">The sequence shown here is derived from an EMBL/GenBank/DDBJ whole genome shotgun (WGS) entry which is preliminary data.</text>
</comment>
<feature type="domain" description="C-CAP/cofactor C-like" evidence="6">
    <location>
        <begin position="351"/>
        <end position="513"/>
    </location>
</feature>